<dbReference type="AlphaFoldDB" id="A0A399G507"/>
<dbReference type="GO" id="GO:0016787">
    <property type="term" value="F:hydrolase activity"/>
    <property type="evidence" value="ECO:0007669"/>
    <property type="project" value="UniProtKB-KW"/>
</dbReference>
<proteinExistence type="predicted"/>
<dbReference type="Proteomes" id="UP000265719">
    <property type="component" value="Chromosome"/>
</dbReference>
<dbReference type="RefSeq" id="WP_068687854.1">
    <property type="nucleotide sequence ID" value="NZ_CP063196.1"/>
</dbReference>
<name>A0A399G507_9ACTN</name>
<dbReference type="InterPro" id="IPR036514">
    <property type="entry name" value="SGNH_hydro_sf"/>
</dbReference>
<keyword evidence="1" id="KW-0378">Hydrolase</keyword>
<accession>A0A399G507</accession>
<gene>
    <name evidence="1" type="ORF">NI17_001410</name>
</gene>
<evidence type="ECO:0000313" key="1">
    <source>
        <dbReference type="EMBL" id="UOE19947.1"/>
    </source>
</evidence>
<dbReference type="PANTHER" id="PTHR43784">
    <property type="entry name" value="GDSL-LIKE LIPASE/ACYLHYDROLASE, PUTATIVE (AFU_ORTHOLOGUE AFUA_2G00820)-RELATED"/>
    <property type="match status" value="1"/>
</dbReference>
<dbReference type="EMBL" id="CP063196">
    <property type="protein sequence ID" value="UOE19947.1"/>
    <property type="molecule type" value="Genomic_DNA"/>
</dbReference>
<dbReference type="Gene3D" id="3.40.50.1110">
    <property type="entry name" value="SGNH hydrolase"/>
    <property type="match status" value="1"/>
</dbReference>
<dbReference type="InterPro" id="IPR053140">
    <property type="entry name" value="GDSL_Rv0518-like"/>
</dbReference>
<dbReference type="SUPFAM" id="SSF52266">
    <property type="entry name" value="SGNH hydrolase"/>
    <property type="match status" value="1"/>
</dbReference>
<dbReference type="KEGG" id="thao:NI17_001410"/>
<dbReference type="OrthoDB" id="3465773at2"/>
<dbReference type="InterPro" id="IPR013830">
    <property type="entry name" value="SGNH_hydro"/>
</dbReference>
<evidence type="ECO:0000313" key="2">
    <source>
        <dbReference type="Proteomes" id="UP000265719"/>
    </source>
</evidence>
<protein>
    <submittedName>
        <fullName evidence="1">SGNH/GDSL hydrolase family protein</fullName>
    </submittedName>
</protein>
<reference evidence="1" key="1">
    <citation type="submission" date="2020-10" db="EMBL/GenBank/DDBJ databases">
        <title>De novo genome project of the cellulose decomposer Thermobifida halotolerans type strain.</title>
        <authorList>
            <person name="Nagy I."/>
            <person name="Horvath B."/>
            <person name="Kukolya J."/>
            <person name="Nagy I."/>
            <person name="Orsini M."/>
        </authorList>
    </citation>
    <scope>NUCLEOTIDE SEQUENCE</scope>
    <source>
        <strain evidence="1">DSM 44931</strain>
    </source>
</reference>
<dbReference type="PANTHER" id="PTHR43784:SF2">
    <property type="entry name" value="GDSL-LIKE LIPASE_ACYLHYDROLASE, PUTATIVE (AFU_ORTHOLOGUE AFUA_2G00820)-RELATED"/>
    <property type="match status" value="1"/>
</dbReference>
<organism evidence="1 2">
    <name type="scientific">Thermobifida halotolerans</name>
    <dbReference type="NCBI Taxonomy" id="483545"/>
    <lineage>
        <taxon>Bacteria</taxon>
        <taxon>Bacillati</taxon>
        <taxon>Actinomycetota</taxon>
        <taxon>Actinomycetes</taxon>
        <taxon>Streptosporangiales</taxon>
        <taxon>Nocardiopsidaceae</taxon>
        <taxon>Thermobifida</taxon>
    </lineage>
</organism>
<dbReference type="CDD" id="cd01832">
    <property type="entry name" value="SGNH_hydrolase_like_1"/>
    <property type="match status" value="1"/>
</dbReference>
<dbReference type="Pfam" id="PF13472">
    <property type="entry name" value="Lipase_GDSL_2"/>
    <property type="match status" value="1"/>
</dbReference>
<keyword evidence="2" id="KW-1185">Reference proteome</keyword>
<sequence length="265" mass="29623">MSGFQIGKDIISYVALGDSFTEGLDDPHPDGGNLPQGRYRGWADRFAEHLAGHVGELRYANLAVRGKLLRQIFTEQLPRAVELRPDLVTLCAGGNDILRPGSDPDTLAEAFEAGVDRLRGAGADVVVFTGFDTGFQPVMKHLRGKVATYNMHLRAIADRHGCSVVDLWSMKVLQDRRAWSADRLHLSSEGHRRLALRVCEVLGVPVEGDWSEPWPQVPPLPWREARQEDLQWARQHLVPWIHRRLTGRSSGDGIRPKRPDLEPLG</sequence>